<evidence type="ECO:0000313" key="2">
    <source>
        <dbReference type="Proteomes" id="UP000479526"/>
    </source>
</evidence>
<dbReference type="AlphaFoldDB" id="A0A7C9J1H7"/>
<proteinExistence type="predicted"/>
<dbReference type="EMBL" id="WXEW01000002">
    <property type="protein sequence ID" value="NAS21826.1"/>
    <property type="molecule type" value="Genomic_DNA"/>
</dbReference>
<keyword evidence="2" id="KW-1185">Reference proteome</keyword>
<sequence length="67" mass="6982">MRLVIDGEADAAYLCLADSIADGEAVSQIAVNAPDLNGTIVVDLDENGRILGFEIIGARALLPRSAQ</sequence>
<reference evidence="1 2" key="1">
    <citation type="submission" date="2020-01" db="EMBL/GenBank/DDBJ databases">
        <title>Herbidospora sp. NEAU-GS84 nov., a novel actinomycete isolated from soil.</title>
        <authorList>
            <person name="Han L."/>
        </authorList>
    </citation>
    <scope>NUCLEOTIDE SEQUENCE [LARGE SCALE GENOMIC DNA]</scope>
    <source>
        <strain evidence="1 2">NEAU-GS84</strain>
    </source>
</reference>
<name>A0A7C9J1H7_9ACTN</name>
<dbReference type="Pfam" id="PF10049">
    <property type="entry name" value="DUF2283"/>
    <property type="match status" value="1"/>
</dbReference>
<dbReference type="InterPro" id="IPR019270">
    <property type="entry name" value="DUF2283"/>
</dbReference>
<accession>A0A7C9J1H7</accession>
<gene>
    <name evidence="1" type="ORF">GT755_09035</name>
</gene>
<organism evidence="1 2">
    <name type="scientific">Herbidospora solisilvae</name>
    <dbReference type="NCBI Taxonomy" id="2696284"/>
    <lineage>
        <taxon>Bacteria</taxon>
        <taxon>Bacillati</taxon>
        <taxon>Actinomycetota</taxon>
        <taxon>Actinomycetes</taxon>
        <taxon>Streptosporangiales</taxon>
        <taxon>Streptosporangiaceae</taxon>
        <taxon>Herbidospora</taxon>
    </lineage>
</organism>
<dbReference type="Proteomes" id="UP000479526">
    <property type="component" value="Unassembled WGS sequence"/>
</dbReference>
<dbReference type="RefSeq" id="WP_161479219.1">
    <property type="nucleotide sequence ID" value="NZ_WXEW01000002.1"/>
</dbReference>
<evidence type="ECO:0000313" key="1">
    <source>
        <dbReference type="EMBL" id="NAS21826.1"/>
    </source>
</evidence>
<comment type="caution">
    <text evidence="1">The sequence shown here is derived from an EMBL/GenBank/DDBJ whole genome shotgun (WGS) entry which is preliminary data.</text>
</comment>
<protein>
    <submittedName>
        <fullName evidence="1">DUF2283 domain-containing protein</fullName>
    </submittedName>
</protein>